<dbReference type="AlphaFoldDB" id="A0A0H2S1B0"/>
<name>A0A0H2S1B0_9AGAM</name>
<reference evidence="1 2" key="1">
    <citation type="submission" date="2015-04" db="EMBL/GenBank/DDBJ databases">
        <title>Complete genome sequence of Schizopora paradoxa KUC8140, a cosmopolitan wood degrader in East Asia.</title>
        <authorList>
            <consortium name="DOE Joint Genome Institute"/>
            <person name="Min B."/>
            <person name="Park H."/>
            <person name="Jang Y."/>
            <person name="Kim J.-J."/>
            <person name="Kim K.H."/>
            <person name="Pangilinan J."/>
            <person name="Lipzen A."/>
            <person name="Riley R."/>
            <person name="Grigoriev I.V."/>
            <person name="Spatafora J.W."/>
            <person name="Choi I.-G."/>
        </authorList>
    </citation>
    <scope>NUCLEOTIDE SEQUENCE [LARGE SCALE GENOMIC DNA]</scope>
    <source>
        <strain evidence="1 2">KUC8140</strain>
    </source>
</reference>
<dbReference type="Proteomes" id="UP000053477">
    <property type="component" value="Unassembled WGS sequence"/>
</dbReference>
<proteinExistence type="predicted"/>
<sequence length="108" mass="11340">MALAGDVGVGSADALFGAVLNHGSLAQGLDVMHNEGVLPDNASFVAPYILANEYSIQAHAMSLYSVLESSGTLHAEPTRTSTVAHSVKGTLDRPTFLTYPKTVPKSRK</sequence>
<keyword evidence="2" id="KW-1185">Reference proteome</keyword>
<organism evidence="1 2">
    <name type="scientific">Schizopora paradoxa</name>
    <dbReference type="NCBI Taxonomy" id="27342"/>
    <lineage>
        <taxon>Eukaryota</taxon>
        <taxon>Fungi</taxon>
        <taxon>Dikarya</taxon>
        <taxon>Basidiomycota</taxon>
        <taxon>Agaricomycotina</taxon>
        <taxon>Agaricomycetes</taxon>
        <taxon>Hymenochaetales</taxon>
        <taxon>Schizoporaceae</taxon>
        <taxon>Schizopora</taxon>
    </lineage>
</organism>
<evidence type="ECO:0000313" key="2">
    <source>
        <dbReference type="Proteomes" id="UP000053477"/>
    </source>
</evidence>
<gene>
    <name evidence="1" type="ORF">SCHPADRAFT_892058</name>
</gene>
<dbReference type="InParanoid" id="A0A0H2S1B0"/>
<evidence type="ECO:0000313" key="1">
    <source>
        <dbReference type="EMBL" id="KLO10811.1"/>
    </source>
</evidence>
<protein>
    <submittedName>
        <fullName evidence="1">Uncharacterized protein</fullName>
    </submittedName>
</protein>
<dbReference type="EMBL" id="KQ086016">
    <property type="protein sequence ID" value="KLO10811.1"/>
    <property type="molecule type" value="Genomic_DNA"/>
</dbReference>
<accession>A0A0H2S1B0</accession>